<feature type="region of interest" description="Disordered" evidence="7">
    <location>
        <begin position="557"/>
        <end position="616"/>
    </location>
</feature>
<dbReference type="Gene3D" id="2.60.200.20">
    <property type="match status" value="1"/>
</dbReference>
<dbReference type="InterPro" id="IPR013083">
    <property type="entry name" value="Znf_RING/FYVE/PHD"/>
</dbReference>
<gene>
    <name evidence="10" type="ORF">CcaverHIS019_0102000</name>
</gene>
<dbReference type="GO" id="GO:0006511">
    <property type="term" value="P:ubiquitin-dependent protein catabolic process"/>
    <property type="evidence" value="ECO:0007669"/>
    <property type="project" value="TreeGrafter"/>
</dbReference>
<dbReference type="PROSITE" id="PS50006">
    <property type="entry name" value="FHA_DOMAIN"/>
    <property type="match status" value="1"/>
</dbReference>
<feature type="region of interest" description="Disordered" evidence="7">
    <location>
        <begin position="352"/>
        <end position="371"/>
    </location>
</feature>
<feature type="region of interest" description="Disordered" evidence="7">
    <location>
        <begin position="1"/>
        <end position="62"/>
    </location>
</feature>
<keyword evidence="5" id="KW-0862">Zinc</keyword>
<accession>A0AA48I786</accession>
<evidence type="ECO:0000259" key="8">
    <source>
        <dbReference type="PROSITE" id="PS50006"/>
    </source>
</evidence>
<keyword evidence="3 6" id="KW-0863">Zinc-finger</keyword>
<reference evidence="10" key="1">
    <citation type="journal article" date="2023" name="BMC Genomics">
        <title>Chromosome-level genome assemblies of Cutaneotrichosporon spp. (Trichosporonales, Basidiomycota) reveal imbalanced evolution between nucleotide sequences and chromosome synteny.</title>
        <authorList>
            <person name="Kobayashi Y."/>
            <person name="Kayamori A."/>
            <person name="Aoki K."/>
            <person name="Shiwa Y."/>
            <person name="Matsutani M."/>
            <person name="Fujita N."/>
            <person name="Sugita T."/>
            <person name="Iwasaki W."/>
            <person name="Tanaka N."/>
            <person name="Takashima M."/>
        </authorList>
    </citation>
    <scope>NUCLEOTIDE SEQUENCE</scope>
    <source>
        <strain evidence="10">HIS019</strain>
    </source>
</reference>
<dbReference type="PANTHER" id="PTHR15067:SF7">
    <property type="entry name" value="E3 UBIQUITIN-PROTEIN LIGASE DMA1-RELATED"/>
    <property type="match status" value="1"/>
</dbReference>
<dbReference type="KEGG" id="ccac:CcaHIS019_0102000"/>
<feature type="compositionally biased region" description="Polar residues" evidence="7">
    <location>
        <begin position="92"/>
        <end position="105"/>
    </location>
</feature>
<organism evidence="10 11">
    <name type="scientific">Cutaneotrichosporon cavernicola</name>
    <dbReference type="NCBI Taxonomy" id="279322"/>
    <lineage>
        <taxon>Eukaryota</taxon>
        <taxon>Fungi</taxon>
        <taxon>Dikarya</taxon>
        <taxon>Basidiomycota</taxon>
        <taxon>Agaricomycotina</taxon>
        <taxon>Tremellomycetes</taxon>
        <taxon>Trichosporonales</taxon>
        <taxon>Trichosporonaceae</taxon>
        <taxon>Cutaneotrichosporon</taxon>
    </lineage>
</organism>
<name>A0AA48I786_9TREE</name>
<dbReference type="AlphaFoldDB" id="A0AA48I786"/>
<dbReference type="GeneID" id="85491353"/>
<keyword evidence="1" id="KW-0808">Transferase</keyword>
<dbReference type="GO" id="GO:0005829">
    <property type="term" value="C:cytosol"/>
    <property type="evidence" value="ECO:0007669"/>
    <property type="project" value="TreeGrafter"/>
</dbReference>
<sequence>MPRSNPSPPGHDMAMPATSMMASNRAASADRTASPPARTVPERPGAPTSPRSSFLGSFMRGRSRAASVTNTLTGAVRGRVSSPTVEAPNPLDSVNRTVSLPTAPQTVDLPPVDPALRRTHRIRLVPVLESNRSFSFEPVQREMGVMHVPPGIVPSIAAASMGTAGPLVNGRSPPLLMKIGRFTDRVQQAAAAEAAAAASAVVAAASEAAGPSAGPEAAAASSSAAMVAAAAAHVPLVGGGGGDLLSPRAAFRSKVVSRSHAEVWCEPGGKFYIRDTASSSGTFLNHIRLSSPNVQSRPQLLKDGDVLQLGVDYQGGAEEMYRCVKMRVEVGREWQQRGASEFNKKAIKQLTALRGETDKPGQPGPSQRPKGRAVSDCCICLFSVAPAQSLFIAPCSHVYHYKCIRPLLVQHHPGFSCPLCRTYANLDEDVEIEDAWDAASRRLSVRSRHNSTGSIRPEPELEEDVLGQLSINGVLASVNGDDTMEISSHASEGTPAVSGTGTPAEPDETTPSRATTTPMAIGDRPTLDRQDTSVSVSLAQTPMNDIFLSTLVLNNTTPTSSNTHETPGGSVAESSVRATPEIPEEPAAEERATRASTEPRRRRGSTESGQYLLLAD</sequence>
<dbReference type="Proteomes" id="UP001233271">
    <property type="component" value="Chromosome 1"/>
</dbReference>
<dbReference type="FunFam" id="2.60.200.20:FF:000044">
    <property type="entry name" value="Chromosome 8, whole genome shotgun sequence"/>
    <property type="match status" value="1"/>
</dbReference>
<dbReference type="GO" id="GO:0008270">
    <property type="term" value="F:zinc ion binding"/>
    <property type="evidence" value="ECO:0007669"/>
    <property type="project" value="UniProtKB-KW"/>
</dbReference>
<evidence type="ECO:0000256" key="1">
    <source>
        <dbReference type="ARBA" id="ARBA00022679"/>
    </source>
</evidence>
<proteinExistence type="predicted"/>
<dbReference type="Pfam" id="PF17123">
    <property type="entry name" value="zf-RING_11"/>
    <property type="match status" value="1"/>
</dbReference>
<feature type="compositionally biased region" description="Polar residues" evidence="7">
    <location>
        <begin position="509"/>
        <end position="518"/>
    </location>
</feature>
<keyword evidence="4" id="KW-0833">Ubl conjugation pathway</keyword>
<evidence type="ECO:0000256" key="3">
    <source>
        <dbReference type="ARBA" id="ARBA00022771"/>
    </source>
</evidence>
<dbReference type="RefSeq" id="XP_060452748.1">
    <property type="nucleotide sequence ID" value="XM_060597679.1"/>
</dbReference>
<dbReference type="GO" id="GO:0016567">
    <property type="term" value="P:protein ubiquitination"/>
    <property type="evidence" value="ECO:0007669"/>
    <property type="project" value="TreeGrafter"/>
</dbReference>
<dbReference type="InterPro" id="IPR001841">
    <property type="entry name" value="Znf_RING"/>
</dbReference>
<keyword evidence="2" id="KW-0479">Metal-binding</keyword>
<dbReference type="GO" id="GO:0032153">
    <property type="term" value="C:cell division site"/>
    <property type="evidence" value="ECO:0007669"/>
    <property type="project" value="TreeGrafter"/>
</dbReference>
<dbReference type="GO" id="GO:0000151">
    <property type="term" value="C:ubiquitin ligase complex"/>
    <property type="evidence" value="ECO:0007669"/>
    <property type="project" value="TreeGrafter"/>
</dbReference>
<dbReference type="EMBL" id="AP028212">
    <property type="protein sequence ID" value="BEI87482.1"/>
    <property type="molecule type" value="Genomic_DNA"/>
</dbReference>
<feature type="domain" description="RING-type" evidence="9">
    <location>
        <begin position="377"/>
        <end position="421"/>
    </location>
</feature>
<feature type="region of interest" description="Disordered" evidence="7">
    <location>
        <begin position="485"/>
        <end position="534"/>
    </location>
</feature>
<feature type="domain" description="FHA" evidence="8">
    <location>
        <begin position="243"/>
        <end position="289"/>
    </location>
</feature>
<feature type="region of interest" description="Disordered" evidence="7">
    <location>
        <begin position="80"/>
        <end position="112"/>
    </location>
</feature>
<feature type="compositionally biased region" description="Polar residues" evidence="7">
    <location>
        <begin position="485"/>
        <end position="501"/>
    </location>
</feature>
<evidence type="ECO:0000256" key="7">
    <source>
        <dbReference type="SAM" id="MobiDB-lite"/>
    </source>
</evidence>
<dbReference type="SUPFAM" id="SSF57850">
    <property type="entry name" value="RING/U-box"/>
    <property type="match status" value="1"/>
</dbReference>
<dbReference type="SUPFAM" id="SSF49879">
    <property type="entry name" value="SMAD/FHA domain"/>
    <property type="match status" value="1"/>
</dbReference>
<evidence type="ECO:0000256" key="4">
    <source>
        <dbReference type="ARBA" id="ARBA00022786"/>
    </source>
</evidence>
<dbReference type="SMART" id="SM00184">
    <property type="entry name" value="RING"/>
    <property type="match status" value="1"/>
</dbReference>
<dbReference type="Pfam" id="PF00498">
    <property type="entry name" value="FHA"/>
    <property type="match status" value="1"/>
</dbReference>
<evidence type="ECO:0000256" key="6">
    <source>
        <dbReference type="PROSITE-ProRule" id="PRU00175"/>
    </source>
</evidence>
<feature type="compositionally biased region" description="Basic and acidic residues" evidence="7">
    <location>
        <begin position="588"/>
        <end position="599"/>
    </location>
</feature>
<evidence type="ECO:0000259" key="9">
    <source>
        <dbReference type="PROSITE" id="PS50089"/>
    </source>
</evidence>
<evidence type="ECO:0000256" key="5">
    <source>
        <dbReference type="ARBA" id="ARBA00022833"/>
    </source>
</evidence>
<dbReference type="InterPro" id="IPR008984">
    <property type="entry name" value="SMAD_FHA_dom_sf"/>
</dbReference>
<dbReference type="InterPro" id="IPR000253">
    <property type="entry name" value="FHA_dom"/>
</dbReference>
<dbReference type="PROSITE" id="PS50089">
    <property type="entry name" value="ZF_RING_2"/>
    <property type="match status" value="1"/>
</dbReference>
<dbReference type="GO" id="GO:0061630">
    <property type="term" value="F:ubiquitin protein ligase activity"/>
    <property type="evidence" value="ECO:0007669"/>
    <property type="project" value="TreeGrafter"/>
</dbReference>
<evidence type="ECO:0000313" key="11">
    <source>
        <dbReference type="Proteomes" id="UP001233271"/>
    </source>
</evidence>
<protein>
    <recommendedName>
        <fullName evidence="12">SMAD/FHA domain-containing protein</fullName>
    </recommendedName>
</protein>
<evidence type="ECO:0000256" key="2">
    <source>
        <dbReference type="ARBA" id="ARBA00022723"/>
    </source>
</evidence>
<keyword evidence="11" id="KW-1185">Reference proteome</keyword>
<evidence type="ECO:0008006" key="12">
    <source>
        <dbReference type="Google" id="ProtNLM"/>
    </source>
</evidence>
<dbReference type="Gene3D" id="3.30.40.10">
    <property type="entry name" value="Zinc/RING finger domain, C3HC4 (zinc finger)"/>
    <property type="match status" value="1"/>
</dbReference>
<evidence type="ECO:0000313" key="10">
    <source>
        <dbReference type="EMBL" id="BEI87482.1"/>
    </source>
</evidence>
<dbReference type="PANTHER" id="PTHR15067">
    <property type="entry name" value="E3 UBIQUITIN-PROTEIN LIGASE RNF8"/>
    <property type="match status" value="1"/>
</dbReference>